<evidence type="ECO:0000313" key="4">
    <source>
        <dbReference type="EMBL" id="KAJ3262115.1"/>
    </source>
</evidence>
<evidence type="ECO:0000256" key="3">
    <source>
        <dbReference type="ARBA" id="ARBA00022777"/>
    </source>
</evidence>
<sequence>MEDCLKKVRQDNLLTVAPYQKGYLRWDSFLPPKEEHKSTYLLENQKDIYRKLYNPTTIVPPIKPYVKETPNNPLNVKVLNFRTLPDIMLSAPPIRKSKAWTNIVFVIGGPGCGKGTQCERIAKEYNYLHLSVGDLLRNEATKHTTTGHEISRLIAEGKIVPMVAKPRFVLYYECGKELLEKRILKRGQTSGRNDDNIETIMKRFRTFEEKTMPVVEYYEKKDLCHKILAEGGIEEIFLETKLYFEVTPLYHQNIVFVLGGPGSGILLLTLGKGTQCEKLAEEFQLVHLSTGDLLREEVSIRSKIGIEAEKLMKEGLMVPKISENMGAVGFLIDGFPRTLDQADDFETTIGPCRAVLAFDCPLQVLEKRLIERGKTSGRADDNLETIKKRFATFKEQSLPVIQHYKQKGKVVEISSTAEIHEVYEESKKVFLRKYPCKHRNIIFVLGGPGAGKGTQCAFIVNEYKFKHISTGDLLRREIENQTPIGLAVTGYVSKGQNAPMNIIVELLKTEVLNNLDAPGILIDGFPRAMGNIVINVLDQALEFERVVNSRPRFVLGYSCPLEILENRLIERGKTSGRLDDNLETIRKRFHTFQTESMPVLHYYNLKKKLIRISSTSAPELIYDKLKSEISLAVPDLPFKDKEIVFVLGGPGSGKGTQCEQIIKNFGYIHISTGDLLREEVNQKTELGKQLEADMKEGKMISIVTVFDGRM</sequence>
<keyword evidence="1" id="KW-0808">Transferase</keyword>
<comment type="caution">
    <text evidence="4">The sequence shown here is derived from an EMBL/GenBank/DDBJ whole genome shotgun (WGS) entry which is preliminary data.</text>
</comment>
<keyword evidence="3" id="KW-0418">Kinase</keyword>
<evidence type="ECO:0000313" key="5">
    <source>
        <dbReference type="Proteomes" id="UP001210925"/>
    </source>
</evidence>
<dbReference type="HAMAP" id="MF_00235">
    <property type="entry name" value="Adenylate_kinase_Adk"/>
    <property type="match status" value="3"/>
</dbReference>
<dbReference type="InterPro" id="IPR000850">
    <property type="entry name" value="Adenylat/UMP-CMP_kin"/>
</dbReference>
<organism evidence="4 5">
    <name type="scientific">Boothiomyces macroporosus</name>
    <dbReference type="NCBI Taxonomy" id="261099"/>
    <lineage>
        <taxon>Eukaryota</taxon>
        <taxon>Fungi</taxon>
        <taxon>Fungi incertae sedis</taxon>
        <taxon>Chytridiomycota</taxon>
        <taxon>Chytridiomycota incertae sedis</taxon>
        <taxon>Chytridiomycetes</taxon>
        <taxon>Rhizophydiales</taxon>
        <taxon>Terramycetaceae</taxon>
        <taxon>Boothiomyces</taxon>
    </lineage>
</organism>
<dbReference type="Gene3D" id="3.40.50.300">
    <property type="entry name" value="P-loop containing nucleotide triphosphate hydrolases"/>
    <property type="match status" value="5"/>
</dbReference>
<keyword evidence="5" id="KW-1185">Reference proteome</keyword>
<evidence type="ECO:0000256" key="2">
    <source>
        <dbReference type="ARBA" id="ARBA00022741"/>
    </source>
</evidence>
<dbReference type="SUPFAM" id="SSF52540">
    <property type="entry name" value="P-loop containing nucleoside triphosphate hydrolases"/>
    <property type="match status" value="4"/>
</dbReference>
<gene>
    <name evidence="4" type="ORF">HK103_003958</name>
</gene>
<keyword evidence="2" id="KW-0547">Nucleotide-binding</keyword>
<dbReference type="EMBL" id="JADGKB010000003">
    <property type="protein sequence ID" value="KAJ3262115.1"/>
    <property type="molecule type" value="Genomic_DNA"/>
</dbReference>
<name>A0AAD5UPD9_9FUNG</name>
<accession>A0AAD5UPD9</accession>
<proteinExistence type="inferred from homology"/>
<evidence type="ECO:0008006" key="6">
    <source>
        <dbReference type="Google" id="ProtNLM"/>
    </source>
</evidence>
<dbReference type="PROSITE" id="PS00113">
    <property type="entry name" value="ADENYLATE_KINASE"/>
    <property type="match status" value="1"/>
</dbReference>
<dbReference type="GO" id="GO:0019205">
    <property type="term" value="F:nucleobase-containing compound kinase activity"/>
    <property type="evidence" value="ECO:0007669"/>
    <property type="project" value="InterPro"/>
</dbReference>
<dbReference type="InterPro" id="IPR033690">
    <property type="entry name" value="Adenylat_kinase_CS"/>
</dbReference>
<dbReference type="GO" id="GO:0005524">
    <property type="term" value="F:ATP binding"/>
    <property type="evidence" value="ECO:0007669"/>
    <property type="project" value="InterPro"/>
</dbReference>
<protein>
    <recommendedName>
        <fullName evidence="6">Adenylate kinase</fullName>
    </recommendedName>
</protein>
<dbReference type="Pfam" id="PF00406">
    <property type="entry name" value="ADK"/>
    <property type="match status" value="5"/>
</dbReference>
<evidence type="ECO:0000256" key="1">
    <source>
        <dbReference type="ARBA" id="ARBA00022679"/>
    </source>
</evidence>
<dbReference type="CDD" id="cd01428">
    <property type="entry name" value="ADK"/>
    <property type="match status" value="4"/>
</dbReference>
<dbReference type="GO" id="GO:0006139">
    <property type="term" value="P:nucleobase-containing compound metabolic process"/>
    <property type="evidence" value="ECO:0007669"/>
    <property type="project" value="InterPro"/>
</dbReference>
<dbReference type="AlphaFoldDB" id="A0AAD5UPD9"/>
<dbReference type="InterPro" id="IPR027417">
    <property type="entry name" value="P-loop_NTPase"/>
</dbReference>
<dbReference type="PRINTS" id="PR00094">
    <property type="entry name" value="ADENYLTKNASE"/>
</dbReference>
<dbReference type="Proteomes" id="UP001210925">
    <property type="component" value="Unassembled WGS sequence"/>
</dbReference>
<reference evidence="4" key="1">
    <citation type="submission" date="2020-05" db="EMBL/GenBank/DDBJ databases">
        <title>Phylogenomic resolution of chytrid fungi.</title>
        <authorList>
            <person name="Stajich J.E."/>
            <person name="Amses K."/>
            <person name="Simmons R."/>
            <person name="Seto K."/>
            <person name="Myers J."/>
            <person name="Bonds A."/>
            <person name="Quandt C.A."/>
            <person name="Barry K."/>
            <person name="Liu P."/>
            <person name="Grigoriev I."/>
            <person name="Longcore J.E."/>
            <person name="James T.Y."/>
        </authorList>
    </citation>
    <scope>NUCLEOTIDE SEQUENCE</scope>
    <source>
        <strain evidence="4">PLAUS21</strain>
    </source>
</reference>
<dbReference type="PANTHER" id="PTHR23359">
    <property type="entry name" value="NUCLEOTIDE KINASE"/>
    <property type="match status" value="1"/>
</dbReference>